<gene>
    <name evidence="2" type="ORF">PLEOSDRAFT_1086485</name>
</gene>
<organism evidence="2 3">
    <name type="scientific">Pleurotus ostreatus (strain PC15)</name>
    <name type="common">Oyster mushroom</name>
    <dbReference type="NCBI Taxonomy" id="1137138"/>
    <lineage>
        <taxon>Eukaryota</taxon>
        <taxon>Fungi</taxon>
        <taxon>Dikarya</taxon>
        <taxon>Basidiomycota</taxon>
        <taxon>Agaricomycotina</taxon>
        <taxon>Agaricomycetes</taxon>
        <taxon>Agaricomycetidae</taxon>
        <taxon>Agaricales</taxon>
        <taxon>Pleurotineae</taxon>
        <taxon>Pleurotaceae</taxon>
        <taxon>Pleurotus</taxon>
    </lineage>
</organism>
<proteinExistence type="predicted"/>
<evidence type="ECO:0000313" key="3">
    <source>
        <dbReference type="Proteomes" id="UP000027073"/>
    </source>
</evidence>
<dbReference type="AlphaFoldDB" id="A0A067N4S5"/>
<keyword evidence="1" id="KW-0732">Signal</keyword>
<evidence type="ECO:0000313" key="2">
    <source>
        <dbReference type="EMBL" id="KDQ23033.1"/>
    </source>
</evidence>
<dbReference type="HOGENOM" id="CLU_960166_0_0_1"/>
<dbReference type="EMBL" id="KL198013">
    <property type="protein sequence ID" value="KDQ23033.1"/>
    <property type="molecule type" value="Genomic_DNA"/>
</dbReference>
<feature type="signal peptide" evidence="1">
    <location>
        <begin position="1"/>
        <end position="28"/>
    </location>
</feature>
<feature type="chain" id="PRO_5001641788" evidence="1">
    <location>
        <begin position="29"/>
        <end position="362"/>
    </location>
</feature>
<name>A0A067N4S5_PLEO1</name>
<accession>A0A067N4S5</accession>
<protein>
    <submittedName>
        <fullName evidence="2">Uncharacterized protein</fullName>
    </submittedName>
</protein>
<dbReference type="OrthoDB" id="2822793at2759"/>
<dbReference type="InParanoid" id="A0A067N4S5"/>
<evidence type="ECO:0000256" key="1">
    <source>
        <dbReference type="SAM" id="SignalP"/>
    </source>
</evidence>
<reference evidence="3" key="1">
    <citation type="journal article" date="2014" name="Proc. Natl. Acad. Sci. U.S.A.">
        <title>Extensive sampling of basidiomycete genomes demonstrates inadequacy of the white-rot/brown-rot paradigm for wood decay fungi.</title>
        <authorList>
            <person name="Riley R."/>
            <person name="Salamov A.A."/>
            <person name="Brown D.W."/>
            <person name="Nagy L.G."/>
            <person name="Floudas D."/>
            <person name="Held B.W."/>
            <person name="Levasseur A."/>
            <person name="Lombard V."/>
            <person name="Morin E."/>
            <person name="Otillar R."/>
            <person name="Lindquist E.A."/>
            <person name="Sun H."/>
            <person name="LaButti K.M."/>
            <person name="Schmutz J."/>
            <person name="Jabbour D."/>
            <person name="Luo H."/>
            <person name="Baker S.E."/>
            <person name="Pisabarro A.G."/>
            <person name="Walton J.D."/>
            <person name="Blanchette R.A."/>
            <person name="Henrissat B."/>
            <person name="Martin F."/>
            <person name="Cullen D."/>
            <person name="Hibbett D.S."/>
            <person name="Grigoriev I.V."/>
        </authorList>
    </citation>
    <scope>NUCLEOTIDE SEQUENCE [LARGE SCALE GENOMIC DNA]</scope>
    <source>
        <strain evidence="3">PC15</strain>
    </source>
</reference>
<dbReference type="Proteomes" id="UP000027073">
    <property type="component" value="Unassembled WGS sequence"/>
</dbReference>
<dbReference type="VEuPathDB" id="FungiDB:PLEOSDRAFT_1086485"/>
<sequence>MMVCTTGCPPVAFLRIAVLIDILTVLRIQPYIGDCVFIKNLSPHKFQAFISSDTGGIDLWHNITNSFQQSRWQRSGWEVVVLRDEKDTWRRGVYMRIKDVSVYITIRSTDDIDVKYGRDDLVPSLDMFLELDPWGPDALAATIPGHHYNAHACYAQPYIGECVLIRSTASAPFRAFVSNYQGGSNSWFTLRSSFRDGRWDRRGWEVLVCKDGGDTWRMGVYIYIKRVTVYVTVKGVGDVEIEYGRDGTYQDDGGSREREMREAILRSNFVAGVLDAENLCDDDEQPCPRILSDIDIKRWRESVRDSYDAGEGIRRKTSEAKSNRVLGAVQEADVETLCGDYEPCPKKLDMRDISGFGSDPWA</sequence>